<keyword evidence="1" id="KW-0560">Oxidoreductase</keyword>
<dbReference type="Pfam" id="PF14027">
    <property type="entry name" value="Questin_oxidase"/>
    <property type="match status" value="1"/>
</dbReference>
<dbReference type="Proteomes" id="UP000807469">
    <property type="component" value="Unassembled WGS sequence"/>
</dbReference>
<organism evidence="2 3">
    <name type="scientific">Pholiota conissans</name>
    <dbReference type="NCBI Taxonomy" id="109636"/>
    <lineage>
        <taxon>Eukaryota</taxon>
        <taxon>Fungi</taxon>
        <taxon>Dikarya</taxon>
        <taxon>Basidiomycota</taxon>
        <taxon>Agaricomycotina</taxon>
        <taxon>Agaricomycetes</taxon>
        <taxon>Agaricomycetidae</taxon>
        <taxon>Agaricales</taxon>
        <taxon>Agaricineae</taxon>
        <taxon>Strophariaceae</taxon>
        <taxon>Pholiota</taxon>
    </lineage>
</organism>
<evidence type="ECO:0008006" key="4">
    <source>
        <dbReference type="Google" id="ProtNLM"/>
    </source>
</evidence>
<sequence>MAQLSYTLSRKGQLNFPGITAASKQAVEELLLKDAEEHHCYFRQSGFHNHLSHHILAAYDLGAPAGHLKAIYADEAKTQRPKFVEERDKSITVQEDNWKQYLGNQSAYGSFVQFFSNAVAELGVNGTFEKYVFSEEANREGAEMLNRVMAGAVHPMIQIGYGAEFGNDTLIATGLAQAAIHVGRSYFHVSKSPPEKNVTLLELLDQVYASEVLKPIPYDPDAFIGARMSAVMANGGAEEIERLCANYHISDDISDAELAKKSEELIWVATLLTFSTGRKGRKPRLDFFLMHFLTSSLFVRPLCAVIERRENKAAFLRAYLPVIMLVMLMRGRPRINAELVMEFNPVPRPPLSKYPSPVKEALGNPAEDAEYNPWPALIEGVRYHSDSHVLKAMRSLVFGAQHFGDTPPGGVLGAFHTGLKEKRETHVGMGKVDGTIFVRAAGVLMETLGWSGYGQPEGEWDRSALGWDKAWDSN</sequence>
<protein>
    <recommendedName>
        <fullName evidence="4">Oxidoreductase AflY</fullName>
    </recommendedName>
</protein>
<reference evidence="2" key="1">
    <citation type="submission" date="2020-11" db="EMBL/GenBank/DDBJ databases">
        <authorList>
            <consortium name="DOE Joint Genome Institute"/>
            <person name="Ahrendt S."/>
            <person name="Riley R."/>
            <person name="Andreopoulos W."/>
            <person name="Labutti K."/>
            <person name="Pangilinan J."/>
            <person name="Ruiz-Duenas F.J."/>
            <person name="Barrasa J.M."/>
            <person name="Sanchez-Garcia M."/>
            <person name="Camarero S."/>
            <person name="Miyauchi S."/>
            <person name="Serrano A."/>
            <person name="Linde D."/>
            <person name="Babiker R."/>
            <person name="Drula E."/>
            <person name="Ayuso-Fernandez I."/>
            <person name="Pacheco R."/>
            <person name="Padilla G."/>
            <person name="Ferreira P."/>
            <person name="Barriuso J."/>
            <person name="Kellner H."/>
            <person name="Castanera R."/>
            <person name="Alfaro M."/>
            <person name="Ramirez L."/>
            <person name="Pisabarro A.G."/>
            <person name="Kuo A."/>
            <person name="Tritt A."/>
            <person name="Lipzen A."/>
            <person name="He G."/>
            <person name="Yan M."/>
            <person name="Ng V."/>
            <person name="Cullen D."/>
            <person name="Martin F."/>
            <person name="Rosso M.-N."/>
            <person name="Henrissat B."/>
            <person name="Hibbett D."/>
            <person name="Martinez A.T."/>
            <person name="Grigoriev I.V."/>
        </authorList>
    </citation>
    <scope>NUCLEOTIDE SEQUENCE</scope>
    <source>
        <strain evidence="2">CIRM-BRFM 674</strain>
    </source>
</reference>
<dbReference type="AlphaFoldDB" id="A0A9P5Z509"/>
<comment type="caution">
    <text evidence="2">The sequence shown here is derived from an EMBL/GenBank/DDBJ whole genome shotgun (WGS) entry which is preliminary data.</text>
</comment>
<name>A0A9P5Z509_9AGAR</name>
<dbReference type="EMBL" id="MU155186">
    <property type="protein sequence ID" value="KAF9480971.1"/>
    <property type="molecule type" value="Genomic_DNA"/>
</dbReference>
<dbReference type="PANTHER" id="PTHR35870:SF1">
    <property type="entry name" value="PROTEIN, PUTATIVE (AFU_ORTHOLOGUE AFUA_5G03330)-RELATED"/>
    <property type="match status" value="1"/>
</dbReference>
<keyword evidence="3" id="KW-1185">Reference proteome</keyword>
<accession>A0A9P5Z509</accession>
<evidence type="ECO:0000313" key="3">
    <source>
        <dbReference type="Proteomes" id="UP000807469"/>
    </source>
</evidence>
<dbReference type="GO" id="GO:0016491">
    <property type="term" value="F:oxidoreductase activity"/>
    <property type="evidence" value="ECO:0007669"/>
    <property type="project" value="UniProtKB-KW"/>
</dbReference>
<proteinExistence type="predicted"/>
<evidence type="ECO:0000256" key="1">
    <source>
        <dbReference type="ARBA" id="ARBA00023002"/>
    </source>
</evidence>
<dbReference type="PANTHER" id="PTHR35870">
    <property type="entry name" value="PROTEIN, PUTATIVE (AFU_ORTHOLOGUE AFUA_5G03330)-RELATED"/>
    <property type="match status" value="1"/>
</dbReference>
<evidence type="ECO:0000313" key="2">
    <source>
        <dbReference type="EMBL" id="KAF9480971.1"/>
    </source>
</evidence>
<dbReference type="OrthoDB" id="10004862at2759"/>
<dbReference type="InterPro" id="IPR025337">
    <property type="entry name" value="Questin_oxidase-like"/>
</dbReference>
<gene>
    <name evidence="2" type="ORF">BDN70DRAFT_876989</name>
</gene>